<gene>
    <name evidence="1" type="ORF">S12H4_22235</name>
</gene>
<name>X1R155_9ZZZZ</name>
<evidence type="ECO:0000313" key="1">
    <source>
        <dbReference type="EMBL" id="GAI74263.1"/>
    </source>
</evidence>
<reference evidence="1" key="1">
    <citation type="journal article" date="2014" name="Front. Microbiol.">
        <title>High frequency of phylogenetically diverse reductive dehalogenase-homologous genes in deep subseafloor sedimentary metagenomes.</title>
        <authorList>
            <person name="Kawai M."/>
            <person name="Futagami T."/>
            <person name="Toyoda A."/>
            <person name="Takaki Y."/>
            <person name="Nishi S."/>
            <person name="Hori S."/>
            <person name="Arai W."/>
            <person name="Tsubouchi T."/>
            <person name="Morono Y."/>
            <person name="Uchiyama I."/>
            <person name="Ito T."/>
            <person name="Fujiyama A."/>
            <person name="Inagaki F."/>
            <person name="Takami H."/>
        </authorList>
    </citation>
    <scope>NUCLEOTIDE SEQUENCE</scope>
    <source>
        <strain evidence="1">Expedition CK06-06</strain>
    </source>
</reference>
<proteinExistence type="predicted"/>
<dbReference type="EMBL" id="BARW01011560">
    <property type="protein sequence ID" value="GAI74263.1"/>
    <property type="molecule type" value="Genomic_DNA"/>
</dbReference>
<comment type="caution">
    <text evidence="1">The sequence shown here is derived from an EMBL/GenBank/DDBJ whole genome shotgun (WGS) entry which is preliminary data.</text>
</comment>
<accession>X1R155</accession>
<sequence length="71" mass="8194">MIKGDDMERPLCLEVDKKKVFSFKFSLGDRAVILSWAAGTEAPNIVWLRLITIKWQWPPVRCITCLTDKVD</sequence>
<dbReference type="AlphaFoldDB" id="X1R155"/>
<protein>
    <submittedName>
        <fullName evidence="1">Uncharacterized protein</fullName>
    </submittedName>
</protein>
<organism evidence="1">
    <name type="scientific">marine sediment metagenome</name>
    <dbReference type="NCBI Taxonomy" id="412755"/>
    <lineage>
        <taxon>unclassified sequences</taxon>
        <taxon>metagenomes</taxon>
        <taxon>ecological metagenomes</taxon>
    </lineage>
</organism>